<dbReference type="GO" id="GO:0005524">
    <property type="term" value="F:ATP binding"/>
    <property type="evidence" value="ECO:0007669"/>
    <property type="project" value="UniProtKB-KW"/>
</dbReference>
<organism evidence="6 7">
    <name type="scientific">Maribacter phage Colly_1</name>
    <dbReference type="NCBI Taxonomy" id="2745691"/>
    <lineage>
        <taxon>Viruses</taxon>
        <taxon>Duplodnaviria</taxon>
        <taxon>Heunggongvirae</taxon>
        <taxon>Uroviricota</taxon>
        <taxon>Caudoviricetes</taxon>
        <taxon>Molycolviridae</taxon>
        <taxon>Mollyvirus</taxon>
        <taxon>Mollyvirus colly</taxon>
    </lineage>
</organism>
<evidence type="ECO:0000313" key="6">
    <source>
        <dbReference type="EMBL" id="QQO97206.1"/>
    </source>
</evidence>
<keyword evidence="2" id="KW-0378">Hydrolase</keyword>
<dbReference type="InterPro" id="IPR006935">
    <property type="entry name" value="Helicase/UvrB_N"/>
</dbReference>
<dbReference type="PANTHER" id="PTHR11274:SF0">
    <property type="entry name" value="GENERAL TRANSCRIPTION AND DNA REPAIR FACTOR IIH HELICASE SUBUNIT XPB"/>
    <property type="match status" value="1"/>
</dbReference>
<dbReference type="GO" id="GO:0003677">
    <property type="term" value="F:DNA binding"/>
    <property type="evidence" value="ECO:0007669"/>
    <property type="project" value="InterPro"/>
</dbReference>
<evidence type="ECO:0000259" key="5">
    <source>
        <dbReference type="PROSITE" id="PS51192"/>
    </source>
</evidence>
<dbReference type="InterPro" id="IPR050615">
    <property type="entry name" value="ATP-dep_DNA_Helicase"/>
</dbReference>
<dbReference type="InterPro" id="IPR027417">
    <property type="entry name" value="P-loop_NTPase"/>
</dbReference>
<protein>
    <submittedName>
        <fullName evidence="6">Helicase</fullName>
    </submittedName>
</protein>
<gene>
    <name evidence="6" type="ORF">Colly1_109</name>
</gene>
<evidence type="ECO:0000256" key="4">
    <source>
        <dbReference type="ARBA" id="ARBA00022840"/>
    </source>
</evidence>
<evidence type="ECO:0000313" key="7">
    <source>
        <dbReference type="Proteomes" id="UP000693899"/>
    </source>
</evidence>
<dbReference type="EMBL" id="MT732450">
    <property type="protein sequence ID" value="QQO97206.1"/>
    <property type="molecule type" value="Genomic_DNA"/>
</dbReference>
<feature type="domain" description="Helicase ATP-binding" evidence="5">
    <location>
        <begin position="142"/>
        <end position="307"/>
    </location>
</feature>
<reference evidence="6" key="1">
    <citation type="submission" date="2020-07" db="EMBL/GenBank/DDBJ databases">
        <title>Highly diverse flavobacterial phages as mortality factor during North Sea spring blooms.</title>
        <authorList>
            <person name="Bartlau N."/>
            <person name="Wichels A."/>
            <person name="Krohne G."/>
            <person name="Adriaenssens E.M."/>
            <person name="Heins A."/>
            <person name="Fuchs B.M."/>
            <person name="Amann R."/>
            <person name="Moraru C."/>
        </authorList>
    </citation>
    <scope>NUCLEOTIDE SEQUENCE</scope>
</reference>
<keyword evidence="1" id="KW-0547">Nucleotide-binding</keyword>
<proteinExistence type="predicted"/>
<dbReference type="GO" id="GO:0004386">
    <property type="term" value="F:helicase activity"/>
    <property type="evidence" value="ECO:0007669"/>
    <property type="project" value="UniProtKB-KW"/>
</dbReference>
<keyword evidence="3 6" id="KW-0347">Helicase</keyword>
<dbReference type="PANTHER" id="PTHR11274">
    <property type="entry name" value="RAD25/XP-B DNA REPAIR HELICASE"/>
    <property type="match status" value="1"/>
</dbReference>
<keyword evidence="4" id="KW-0067">ATP-binding</keyword>
<dbReference type="GO" id="GO:0016787">
    <property type="term" value="F:hydrolase activity"/>
    <property type="evidence" value="ECO:0007669"/>
    <property type="project" value="UniProtKB-KW"/>
</dbReference>
<dbReference type="InterPro" id="IPR001650">
    <property type="entry name" value="Helicase_C-like"/>
</dbReference>
<keyword evidence="7" id="KW-1185">Reference proteome</keyword>
<dbReference type="PROSITE" id="PS51192">
    <property type="entry name" value="HELICASE_ATP_BIND_1"/>
    <property type="match status" value="1"/>
</dbReference>
<sequence>MMNLRALSKPKVEILLRPVDSIVKFIDDTGFGAHHRKLQKEFTFKYEEDEEVPSTKDPKVKITKTVNKKYFCVVPVEGTLREFKFKTGLYKYIYNFLIAEGLEVVITSELDRFYHRNLDFTVPSDIVGGGIQLREDYQLPALNYNLIYARGINNIPTRGGKTEIIIGIIKSYFEYYNKDAKVTILAKKTGLVDNLIERLQKRGLGEQTTILNMDTVQPEKQIQVCVINTVYNNVVKNTKETPIGKRLLETELLIIDEVQDLGADMFYGSTLAILSTPHCKQFSCFSGTPYFDSITPESNLRDIRVLELTGGVIVTVEDEYLIQKGYKARGNVVWIEPTMRGRQPQMYNFQQVQKKYIINNEARNKAAIGLASKIVASGFKVLILVNRIDHGKILLNYCKDINTTCRFASGTEGLFEMVGGTVTKNKDTSYNVIEDFRTNQGFNLLIGTSIFEVGIDFPGVNWLILLSAGGKDNDVLNKQRTSRVLCPNPIDNNGYIIDFSDQYNRMLKYQALGRNQSYLNSRYNIFYGEGDFTKLLNNSVKLHNERTN</sequence>
<dbReference type="InterPro" id="IPR014001">
    <property type="entry name" value="Helicase_ATP-bd"/>
</dbReference>
<evidence type="ECO:0000256" key="1">
    <source>
        <dbReference type="ARBA" id="ARBA00022741"/>
    </source>
</evidence>
<dbReference type="Proteomes" id="UP000693899">
    <property type="component" value="Segment"/>
</dbReference>
<name>A0A8E4UXU3_9CAUD</name>
<accession>A0A8E4UXU3</accession>
<evidence type="ECO:0000256" key="2">
    <source>
        <dbReference type="ARBA" id="ARBA00022801"/>
    </source>
</evidence>
<evidence type="ECO:0000256" key="3">
    <source>
        <dbReference type="ARBA" id="ARBA00022806"/>
    </source>
</evidence>
<dbReference type="Pfam" id="PF04851">
    <property type="entry name" value="ResIII"/>
    <property type="match status" value="1"/>
</dbReference>
<dbReference type="Gene3D" id="3.40.50.300">
    <property type="entry name" value="P-loop containing nucleotide triphosphate hydrolases"/>
    <property type="match status" value="2"/>
</dbReference>
<dbReference type="Pfam" id="PF00271">
    <property type="entry name" value="Helicase_C"/>
    <property type="match status" value="1"/>
</dbReference>
<dbReference type="SUPFAM" id="SSF52540">
    <property type="entry name" value="P-loop containing nucleoside triphosphate hydrolases"/>
    <property type="match status" value="1"/>
</dbReference>